<keyword evidence="1" id="KW-0175">Coiled coil</keyword>
<gene>
    <name evidence="3" type="ORF">ElyMa_005204300</name>
</gene>
<organism evidence="3 4">
    <name type="scientific">Elysia marginata</name>
    <dbReference type="NCBI Taxonomy" id="1093978"/>
    <lineage>
        <taxon>Eukaryota</taxon>
        <taxon>Metazoa</taxon>
        <taxon>Spiralia</taxon>
        <taxon>Lophotrochozoa</taxon>
        <taxon>Mollusca</taxon>
        <taxon>Gastropoda</taxon>
        <taxon>Heterobranchia</taxon>
        <taxon>Euthyneura</taxon>
        <taxon>Panpulmonata</taxon>
        <taxon>Sacoglossa</taxon>
        <taxon>Placobranchoidea</taxon>
        <taxon>Plakobranchidae</taxon>
        <taxon>Elysia</taxon>
    </lineage>
</organism>
<evidence type="ECO:0000313" key="3">
    <source>
        <dbReference type="EMBL" id="GFS26146.1"/>
    </source>
</evidence>
<accession>A0AAV4JUX3</accession>
<dbReference type="Proteomes" id="UP000762676">
    <property type="component" value="Unassembled WGS sequence"/>
</dbReference>
<evidence type="ECO:0000256" key="2">
    <source>
        <dbReference type="SAM" id="MobiDB-lite"/>
    </source>
</evidence>
<sequence>MKEQARLQKEAIQAQKDLESQRLNDEITIQNNAEKIAERAEERAEKIAENRRIKYNAFSVIDKVNFLVSAMDKILNSGKKMHERIASIKDNLGFSVAKDKFSDIGRRYRNILRGVVTRQDTQYSNVSNFKGVFYYSDIKKTAEELFRKIIELEILGYDFTLPPDLRNGYQIIDGYNEKIKYTVFLKRKSEITFREGAVEPWLHDNPKEYLTEEIEIKLESKDGRRYQSLSGDIERADVFYEDERKLIVNLSRILKELNELIKGRIAFEKKIDRKKRLLSSKKYSIYPPQELTSKRINDYSQKEYEELTDYINSGEFLLAYLIDKIETDEQAFGVLILLHVLRDNGNSYKLSGTADFLTEFIYNDGLKNEAVNLFLEKIPDYYDYSGSNPTNIFGGFKSDYILLIINPNTTFKSVEALLSEIKKRQTVSYYLAFFDKCGEAIKRAKSNRREYLTGLLIDFLMNKENLRIPHTKVDQDAFFLNIKNGLDTEFTKDFSRVSEGIYKIVDYTGFLNADFVDEFEKYAMEIDKLFIKGVGSEALKRAFRDFLRQEQEKFLLTEADFLSASRKLYENGFDITKSSLTAESLALRINYLWDTQKGKYKVTDEGYFALLNALRKVTGDNKKAEAIAQSENGTTPSNTTATAEDPADKKIVVNEEKLLSRRELTPEEYEAEKRKPQKKTPQKKELADYSKTIMGVGGLIALALLYKTVKKKKENETA</sequence>
<keyword evidence="4" id="KW-1185">Reference proteome</keyword>
<name>A0AAV4JUX3_9GAST</name>
<evidence type="ECO:0000256" key="1">
    <source>
        <dbReference type="SAM" id="Coils"/>
    </source>
</evidence>
<feature type="compositionally biased region" description="Polar residues" evidence="2">
    <location>
        <begin position="629"/>
        <end position="642"/>
    </location>
</feature>
<feature type="coiled-coil region" evidence="1">
    <location>
        <begin position="2"/>
        <end position="50"/>
    </location>
</feature>
<feature type="region of interest" description="Disordered" evidence="2">
    <location>
        <begin position="626"/>
        <end position="647"/>
    </location>
</feature>
<feature type="region of interest" description="Disordered" evidence="2">
    <location>
        <begin position="662"/>
        <end position="687"/>
    </location>
</feature>
<dbReference type="AlphaFoldDB" id="A0AAV4JUX3"/>
<proteinExistence type="predicted"/>
<comment type="caution">
    <text evidence="3">The sequence shown here is derived from an EMBL/GenBank/DDBJ whole genome shotgun (WGS) entry which is preliminary data.</text>
</comment>
<evidence type="ECO:0000313" key="4">
    <source>
        <dbReference type="Proteomes" id="UP000762676"/>
    </source>
</evidence>
<dbReference type="EMBL" id="BMAT01010395">
    <property type="protein sequence ID" value="GFS26146.1"/>
    <property type="molecule type" value="Genomic_DNA"/>
</dbReference>
<protein>
    <submittedName>
        <fullName evidence="3">Uncharacterized protein</fullName>
    </submittedName>
</protein>
<reference evidence="3 4" key="1">
    <citation type="journal article" date="2021" name="Elife">
        <title>Chloroplast acquisition without the gene transfer in kleptoplastic sea slugs, Plakobranchus ocellatus.</title>
        <authorList>
            <person name="Maeda T."/>
            <person name="Takahashi S."/>
            <person name="Yoshida T."/>
            <person name="Shimamura S."/>
            <person name="Takaki Y."/>
            <person name="Nagai Y."/>
            <person name="Toyoda A."/>
            <person name="Suzuki Y."/>
            <person name="Arimoto A."/>
            <person name="Ishii H."/>
            <person name="Satoh N."/>
            <person name="Nishiyama T."/>
            <person name="Hasebe M."/>
            <person name="Maruyama T."/>
            <person name="Minagawa J."/>
            <person name="Obokata J."/>
            <person name="Shigenobu S."/>
        </authorList>
    </citation>
    <scope>NUCLEOTIDE SEQUENCE [LARGE SCALE GENOMIC DNA]</scope>
</reference>